<organism evidence="1 2">
    <name type="scientific">Acaulospora morrowiae</name>
    <dbReference type="NCBI Taxonomy" id="94023"/>
    <lineage>
        <taxon>Eukaryota</taxon>
        <taxon>Fungi</taxon>
        <taxon>Fungi incertae sedis</taxon>
        <taxon>Mucoromycota</taxon>
        <taxon>Glomeromycotina</taxon>
        <taxon>Glomeromycetes</taxon>
        <taxon>Diversisporales</taxon>
        <taxon>Acaulosporaceae</taxon>
        <taxon>Acaulospora</taxon>
    </lineage>
</organism>
<protein>
    <submittedName>
        <fullName evidence="1">17361_t:CDS:1</fullName>
    </submittedName>
</protein>
<accession>A0A9N9JEX6</accession>
<comment type="caution">
    <text evidence="1">The sequence shown here is derived from an EMBL/GenBank/DDBJ whole genome shotgun (WGS) entry which is preliminary data.</text>
</comment>
<evidence type="ECO:0000313" key="1">
    <source>
        <dbReference type="EMBL" id="CAG8773015.1"/>
    </source>
</evidence>
<dbReference type="Proteomes" id="UP000789342">
    <property type="component" value="Unassembled WGS sequence"/>
</dbReference>
<sequence>KSGSPHIRQVNVEKKIPVRRTVPMYIGTFFTTVLNYVQPCYREKAHVMFGLDALTKLRMFQRQISAIGE</sequence>
<name>A0A9N9JEX6_9GLOM</name>
<gene>
    <name evidence="1" type="ORF">AMORRO_LOCUS16717</name>
</gene>
<evidence type="ECO:0000313" key="2">
    <source>
        <dbReference type="Proteomes" id="UP000789342"/>
    </source>
</evidence>
<reference evidence="1" key="1">
    <citation type="submission" date="2021-06" db="EMBL/GenBank/DDBJ databases">
        <authorList>
            <person name="Kallberg Y."/>
            <person name="Tangrot J."/>
            <person name="Rosling A."/>
        </authorList>
    </citation>
    <scope>NUCLEOTIDE SEQUENCE</scope>
    <source>
        <strain evidence="1">CL551</strain>
    </source>
</reference>
<keyword evidence="2" id="KW-1185">Reference proteome</keyword>
<dbReference type="EMBL" id="CAJVPV010047679">
    <property type="protein sequence ID" value="CAG8773015.1"/>
    <property type="molecule type" value="Genomic_DNA"/>
</dbReference>
<proteinExistence type="predicted"/>
<feature type="non-terminal residue" evidence="1">
    <location>
        <position position="69"/>
    </location>
</feature>
<dbReference type="AlphaFoldDB" id="A0A9N9JEX6"/>